<dbReference type="InterPro" id="IPR004331">
    <property type="entry name" value="SPX_dom"/>
</dbReference>
<evidence type="ECO:0000256" key="2">
    <source>
        <dbReference type="ARBA" id="ARBA00009665"/>
    </source>
</evidence>
<feature type="domain" description="EXS" evidence="10">
    <location>
        <begin position="661"/>
        <end position="851"/>
    </location>
</feature>
<organism evidence="12 13">
    <name type="scientific">Sorghum bicolor</name>
    <name type="common">Sorghum</name>
    <name type="synonym">Sorghum vulgare</name>
    <dbReference type="NCBI Taxonomy" id="4558"/>
    <lineage>
        <taxon>Eukaryota</taxon>
        <taxon>Viridiplantae</taxon>
        <taxon>Streptophyta</taxon>
        <taxon>Embryophyta</taxon>
        <taxon>Tracheophyta</taxon>
        <taxon>Spermatophyta</taxon>
        <taxon>Magnoliopsida</taxon>
        <taxon>Liliopsida</taxon>
        <taxon>Poales</taxon>
        <taxon>Poaceae</taxon>
        <taxon>PACMAD clade</taxon>
        <taxon>Panicoideae</taxon>
        <taxon>Andropogonodae</taxon>
        <taxon>Andropogoneae</taxon>
        <taxon>Sorghinae</taxon>
        <taxon>Sorghum</taxon>
    </lineage>
</organism>
<evidence type="ECO:0000256" key="9">
    <source>
        <dbReference type="SAM" id="Phobius"/>
    </source>
</evidence>
<keyword evidence="6 9" id="KW-1133">Transmembrane helix</keyword>
<comment type="caution">
    <text evidence="12">The sequence shown here is derived from an EMBL/GenBank/DDBJ whole genome shotgun (WGS) entry which is preliminary data.</text>
</comment>
<dbReference type="PROSITE" id="PS51382">
    <property type="entry name" value="SPX"/>
    <property type="match status" value="1"/>
</dbReference>
<evidence type="ECO:0000256" key="6">
    <source>
        <dbReference type="ARBA" id="ARBA00022989"/>
    </source>
</evidence>
<evidence type="ECO:0000259" key="10">
    <source>
        <dbReference type="PROSITE" id="PS51380"/>
    </source>
</evidence>
<dbReference type="Pfam" id="PF03124">
    <property type="entry name" value="EXS"/>
    <property type="match status" value="1"/>
</dbReference>
<dbReference type="GO" id="GO:0012505">
    <property type="term" value="C:endomembrane system"/>
    <property type="evidence" value="ECO:0007669"/>
    <property type="project" value="UniProtKB-SubCell"/>
</dbReference>
<feature type="region of interest" description="Disordered" evidence="8">
    <location>
        <begin position="192"/>
        <end position="240"/>
    </location>
</feature>
<feature type="transmembrane region" description="Helical" evidence="9">
    <location>
        <begin position="772"/>
        <end position="792"/>
    </location>
</feature>
<feature type="transmembrane region" description="Helical" evidence="9">
    <location>
        <begin position="424"/>
        <end position="455"/>
    </location>
</feature>
<dbReference type="PANTHER" id="PTHR48477:SF1">
    <property type="entry name" value="PHOSPHATE TRANSPORTER PHO1"/>
    <property type="match status" value="1"/>
</dbReference>
<proteinExistence type="inferred from homology"/>
<dbReference type="GO" id="GO:0016020">
    <property type="term" value="C:membrane"/>
    <property type="evidence" value="ECO:0007669"/>
    <property type="project" value="InterPro"/>
</dbReference>
<evidence type="ECO:0000256" key="3">
    <source>
        <dbReference type="ARBA" id="ARBA00022448"/>
    </source>
</evidence>
<keyword evidence="3" id="KW-0813">Transport</keyword>
<dbReference type="InterPro" id="IPR034092">
    <property type="entry name" value="PHO1_SPX"/>
</dbReference>
<feature type="transmembrane region" description="Helical" evidence="9">
    <location>
        <begin position="575"/>
        <end position="597"/>
    </location>
</feature>
<reference evidence="12" key="1">
    <citation type="journal article" date="2019" name="BMC Genomics">
        <title>A new reference genome for Sorghum bicolor reveals high levels of sequence similarity between sweet and grain genotypes: implications for the genetics of sugar metabolism.</title>
        <authorList>
            <person name="Cooper E.A."/>
            <person name="Brenton Z.W."/>
            <person name="Flinn B.S."/>
            <person name="Jenkins J."/>
            <person name="Shu S."/>
            <person name="Flowers D."/>
            <person name="Luo F."/>
            <person name="Wang Y."/>
            <person name="Xia P."/>
            <person name="Barry K."/>
            <person name="Daum C."/>
            <person name="Lipzen A."/>
            <person name="Yoshinaga Y."/>
            <person name="Schmutz J."/>
            <person name="Saski C."/>
            <person name="Vermerris W."/>
            <person name="Kresovich S."/>
        </authorList>
    </citation>
    <scope>NUCLEOTIDE SEQUENCE</scope>
</reference>
<dbReference type="GO" id="GO:0006817">
    <property type="term" value="P:phosphate ion transport"/>
    <property type="evidence" value="ECO:0007669"/>
    <property type="project" value="UniProtKB-KW"/>
</dbReference>
<keyword evidence="7 9" id="KW-0472">Membrane</keyword>
<dbReference type="InterPro" id="IPR004342">
    <property type="entry name" value="EXS_C"/>
</dbReference>
<comment type="similarity">
    <text evidence="2">Belongs to the SYG1 (TC 2.A.94) family.</text>
</comment>
<keyword evidence="5 9" id="KW-0812">Transmembrane</keyword>
<protein>
    <submittedName>
        <fullName evidence="12">Uncharacterized protein</fullName>
    </submittedName>
</protein>
<dbReference type="PROSITE" id="PS51380">
    <property type="entry name" value="EXS"/>
    <property type="match status" value="1"/>
</dbReference>
<evidence type="ECO:0000259" key="11">
    <source>
        <dbReference type="PROSITE" id="PS51382"/>
    </source>
</evidence>
<feature type="compositionally biased region" description="Polar residues" evidence="8">
    <location>
        <begin position="210"/>
        <end position="235"/>
    </location>
</feature>
<keyword evidence="4" id="KW-0592">Phosphate transport</keyword>
<dbReference type="GO" id="GO:0016036">
    <property type="term" value="P:cellular response to phosphate starvation"/>
    <property type="evidence" value="ECO:0007669"/>
    <property type="project" value="InterPro"/>
</dbReference>
<dbReference type="CDD" id="cd14476">
    <property type="entry name" value="SPX_PHO1_like"/>
    <property type="match status" value="1"/>
</dbReference>
<dbReference type="Pfam" id="PF03105">
    <property type="entry name" value="SPX"/>
    <property type="match status" value="1"/>
</dbReference>
<evidence type="ECO:0000256" key="1">
    <source>
        <dbReference type="ARBA" id="ARBA00004127"/>
    </source>
</evidence>
<feature type="transmembrane region" description="Helical" evidence="9">
    <location>
        <begin position="540"/>
        <end position="563"/>
    </location>
</feature>
<evidence type="ECO:0000313" key="13">
    <source>
        <dbReference type="Proteomes" id="UP000807115"/>
    </source>
</evidence>
<evidence type="ECO:0000256" key="7">
    <source>
        <dbReference type="ARBA" id="ARBA00023136"/>
    </source>
</evidence>
<reference evidence="12" key="2">
    <citation type="submission" date="2020-10" db="EMBL/GenBank/DDBJ databases">
        <authorList>
            <person name="Cooper E.A."/>
            <person name="Brenton Z.W."/>
            <person name="Flinn B.S."/>
            <person name="Jenkins J."/>
            <person name="Shu S."/>
            <person name="Flowers D."/>
            <person name="Luo F."/>
            <person name="Wang Y."/>
            <person name="Xia P."/>
            <person name="Barry K."/>
            <person name="Daum C."/>
            <person name="Lipzen A."/>
            <person name="Yoshinaga Y."/>
            <person name="Schmutz J."/>
            <person name="Saski C."/>
            <person name="Vermerris W."/>
            <person name="Kresovich S."/>
        </authorList>
    </citation>
    <scope>NUCLEOTIDE SEQUENCE</scope>
</reference>
<evidence type="ECO:0000256" key="4">
    <source>
        <dbReference type="ARBA" id="ARBA00022592"/>
    </source>
</evidence>
<dbReference type="Proteomes" id="UP000807115">
    <property type="component" value="Chromosome 3"/>
</dbReference>
<dbReference type="AlphaFoldDB" id="A0A921RAJ3"/>
<dbReference type="PANTHER" id="PTHR48477">
    <property type="entry name" value="PHOSPHATE TRANSPORTER PHO1"/>
    <property type="match status" value="1"/>
</dbReference>
<evidence type="ECO:0000256" key="5">
    <source>
        <dbReference type="ARBA" id="ARBA00022692"/>
    </source>
</evidence>
<name>A0A921RAJ3_SORBI</name>
<evidence type="ECO:0000313" key="12">
    <source>
        <dbReference type="EMBL" id="KAG0536948.1"/>
    </source>
</evidence>
<dbReference type="InterPro" id="IPR052486">
    <property type="entry name" value="PHO1"/>
</dbReference>
<feature type="transmembrane region" description="Helical" evidence="9">
    <location>
        <begin position="486"/>
        <end position="505"/>
    </location>
</feature>
<sequence length="851" mass="95459">MVKFSKQFEGQLVPEWKHAFVDYCLLKKDLKRMQHARLLLGRHHAADRCEAGLTDTQETAGHHAERASLSLSHWLLDRLPAAALFFGSNARNNDHGVIHVHRRKLLAGSASRGGGGGGGGDDEYETELLEPTPLADADAAAAREFFARLDAQLNKVNQFYKSKEQEFLERGRSLRRQMDILADLSAARASRDDPFVASASASAEDESTRYAMTSASDTDQLQLNEQEGTTPTNDNDPGVTALAQEDHQQQDLEGSGTFAGRPLSGCGRKSLKITIPLTTPSRTISALTDILWDELASSQSSKKCNPDGGVGKQSVNKTKLRHAEKMIKRAFVELYKGLGYLATYRNLNMMAFVKILKKFEKITGKQVLSVYLKVVETSYFNSSDEALKLMDEVEDIFVRHFAGDNRRKAMKYLRPAQRRDSHAATFFTGLTAGCFAALFVGYCVMAHMAGMYYYYSTPAPRPRPPRARGVTAGGGFGDSVSVYMETAYPVLSMFALLFLHLLLYGCNMAAWRRCRVNYGFIFESSPRPAGGGGELGPRDVFLVCAASMAAVAGVMFAHLALVLRSGYHHASPHVQAIPGFLLLVFLLLLFCPINVVYRSSRFQFLRILRNIVLSPLYKVVMVDFFMADQLCSQVPMLRSLEYLACYYISGRYWTQEYGYCTNTKHIRDLAYAVSFLPYYWRAMQCARRWFDEGDTSHLVNLGKYVSAMLAAGAKVAYEKDKSLASLSLLVAVSSGATVYQLYWDFVKDWGLLQPNSKNPWLRNDLILRRKSIYYLSMGLNLVLRLAWLQTVIHPNFGSLDSRVTSFFLAALEVIRRGHWNFYRLENEHLNNAGKFRAVKTVPLPFHEVDED</sequence>
<dbReference type="EMBL" id="CM027682">
    <property type="protein sequence ID" value="KAG0536948.1"/>
    <property type="molecule type" value="Genomic_DNA"/>
</dbReference>
<evidence type="ECO:0000256" key="8">
    <source>
        <dbReference type="SAM" id="MobiDB-lite"/>
    </source>
</evidence>
<accession>A0A921RAJ3</accession>
<gene>
    <name evidence="12" type="ORF">BDA96_03G105900</name>
</gene>
<comment type="subcellular location">
    <subcellularLocation>
        <location evidence="1">Endomembrane system</location>
        <topology evidence="1">Multi-pass membrane protein</topology>
    </subcellularLocation>
</comment>
<feature type="domain" description="SPX" evidence="11">
    <location>
        <begin position="2"/>
        <end position="373"/>
    </location>
</feature>